<proteinExistence type="predicted"/>
<dbReference type="InParanoid" id="D1YVQ6"/>
<dbReference type="InterPro" id="IPR055943">
    <property type="entry name" value="DUF7521"/>
</dbReference>
<keyword evidence="1" id="KW-0472">Membrane</keyword>
<dbReference type="Proteomes" id="UP000001882">
    <property type="component" value="Chromosome"/>
</dbReference>
<dbReference type="eggNOG" id="arCOG10977">
    <property type="taxonomic scope" value="Archaea"/>
</dbReference>
<dbReference type="GeneID" id="8680547"/>
<dbReference type="EMBL" id="AP011532">
    <property type="protein sequence ID" value="BAI60528.1"/>
    <property type="molecule type" value="Genomic_DNA"/>
</dbReference>
<sequence>MMLTVSIVEAVAAFLMYILGGALVLFIYESYTRTKQKNLMYMALGFFLIIFGSNLNTLIVMLPTMIGGSIPIDDSISRTASLLIQLSGILTLLYSALNPYAS</sequence>
<dbReference type="OrthoDB" id="381798at2157"/>
<evidence type="ECO:0000313" key="3">
    <source>
        <dbReference type="Proteomes" id="UP000001882"/>
    </source>
</evidence>
<keyword evidence="1" id="KW-0812">Transmembrane</keyword>
<reference evidence="3" key="3">
    <citation type="journal article" date="2011" name="PLoS ONE">
        <title>Genome sequence of a mesophilic hydrogenotrophic methanogen Methanocella paludicola, the first cultivated representative of the order Methanocellales.</title>
        <authorList>
            <person name="Sakai S."/>
            <person name="Takaki Y."/>
            <person name="Shimamura S."/>
            <person name="Sekine M."/>
            <person name="Tajima T."/>
            <person name="Kosugi H."/>
            <person name="Ichikawa N."/>
            <person name="Tasumi E."/>
            <person name="Hiraki A.T."/>
            <person name="Shimizu A."/>
            <person name="Kato Y."/>
            <person name="Nishiko R."/>
            <person name="Mori K."/>
            <person name="Fujita N."/>
            <person name="Imachi H."/>
            <person name="Takai K."/>
        </authorList>
    </citation>
    <scope>NUCLEOTIDE SEQUENCE [LARGE SCALE GENOMIC DNA]</scope>
    <source>
        <strain evidence="3">DSM 17711 / JCM 13418 / NBRC 101707 / SANAE</strain>
    </source>
</reference>
<reference evidence="2 3" key="2">
    <citation type="journal article" date="2008" name="Int. J. Syst. Evol. Microbiol.">
        <title>Methanocella paludicola gen. nov., sp. nov., a methane-producing archaeon, the first isolate of the lineage 'Rice Cluster I', and proposal of the new archaeal order Methanocellales ord. nov.</title>
        <authorList>
            <person name="Sakai S."/>
            <person name="Imachi H."/>
            <person name="Hanada S."/>
            <person name="Ohashi A."/>
            <person name="Harada H."/>
            <person name="Kamagata Y."/>
        </authorList>
    </citation>
    <scope>NUCLEOTIDE SEQUENCE [LARGE SCALE GENOMIC DNA]</scope>
    <source>
        <strain evidence="3">DSM 17711 / JCM 13418 / NBRC 101707 / SANAE</strain>
    </source>
</reference>
<gene>
    <name evidence="2" type="ordered locus">MCP_0456</name>
</gene>
<dbReference type="RefSeq" id="WP_012899208.1">
    <property type="nucleotide sequence ID" value="NC_013665.1"/>
</dbReference>
<accession>D1YVQ6</accession>
<dbReference type="AlphaFoldDB" id="D1YVQ6"/>
<protein>
    <submittedName>
        <fullName evidence="2">Uncharacterized protein</fullName>
    </submittedName>
</protein>
<evidence type="ECO:0000313" key="2">
    <source>
        <dbReference type="EMBL" id="BAI60528.1"/>
    </source>
</evidence>
<name>D1YVQ6_METPS</name>
<dbReference type="KEGG" id="mpd:MCP_0456"/>
<dbReference type="Pfam" id="PF24365">
    <property type="entry name" value="DUF7521"/>
    <property type="match status" value="1"/>
</dbReference>
<keyword evidence="1" id="KW-1133">Transmembrane helix</keyword>
<reference evidence="2 3" key="1">
    <citation type="journal article" date="2007" name="Appl. Environ. Microbiol.">
        <title>Isolation of key methanogens for global methane emission from rice paddy fields: a novel isolate affiliated with the clone cluster rice cluster I.</title>
        <authorList>
            <person name="Sakai S."/>
            <person name="Imachi H."/>
            <person name="Sekiguchi Y."/>
            <person name="Ohashi A."/>
            <person name="Harada H."/>
            <person name="Kamagata Y."/>
        </authorList>
    </citation>
    <scope>NUCLEOTIDE SEQUENCE [LARGE SCALE GENOMIC DNA]</scope>
    <source>
        <strain evidence="3">DSM 17711 / JCM 13418 / NBRC 101707 / SANAE</strain>
    </source>
</reference>
<dbReference type="STRING" id="304371.MCP_0456"/>
<keyword evidence="3" id="KW-1185">Reference proteome</keyword>
<evidence type="ECO:0000256" key="1">
    <source>
        <dbReference type="SAM" id="Phobius"/>
    </source>
</evidence>
<organism evidence="2 3">
    <name type="scientific">Methanocella paludicola (strain DSM 17711 / JCM 13418 / NBRC 101707 / SANAE)</name>
    <dbReference type="NCBI Taxonomy" id="304371"/>
    <lineage>
        <taxon>Archaea</taxon>
        <taxon>Methanobacteriati</taxon>
        <taxon>Methanobacteriota</taxon>
        <taxon>Stenosarchaea group</taxon>
        <taxon>Methanomicrobia</taxon>
        <taxon>Methanocellales</taxon>
        <taxon>Methanocellaceae</taxon>
        <taxon>Methanocella</taxon>
    </lineage>
</organism>
<feature type="transmembrane region" description="Helical" evidence="1">
    <location>
        <begin position="6"/>
        <end position="28"/>
    </location>
</feature>
<feature type="transmembrane region" description="Helical" evidence="1">
    <location>
        <begin position="82"/>
        <end position="101"/>
    </location>
</feature>
<feature type="transmembrane region" description="Helical" evidence="1">
    <location>
        <begin position="40"/>
        <end position="62"/>
    </location>
</feature>